<keyword evidence="6" id="KW-0378">Hydrolase</keyword>
<keyword evidence="6" id="KW-0547">Nucleotide-binding</keyword>
<dbReference type="InterPro" id="IPR039039">
    <property type="entry name" value="RAI1-like_fam"/>
</dbReference>
<sequence length="391" mass="44457">MAMSARQLQHIFLPLPPRSLTAPAPPYKRPTLLTTYSHQPDRSIQHDDSAMAYYSPAPTGCDLNYGFDRRIDRDEDVDEHLDGLCEALRNVEERGEAGERRGGIITWRGMITRIMTAPFEEREGWEMTAIPLDGSIYIELYDPPEIRAQRRKEQSSWAWQSYMGYSYEAFSTIPASGVQRRDDDPEGWSGDVNTNVQWCNVVRTAIGQIPLCLGGEVDCVDAPLGTAHPGLDKCMELKTNKVIQSRHQETLFHKKLLKHWAQSWLLGIPTVEVGFRDDSGTVKSQRVFPTEKIPQLVGSTSNPVWHPSPCIHFLYAVLDLVVSNVLPTDPTPPSGLAEDDALPEPVVWRFSFIPKRGCELYRVDPSRVVQEEGRWGGMLPLDYVRWRMRRR</sequence>
<dbReference type="GO" id="GO:0004518">
    <property type="term" value="F:nuclease activity"/>
    <property type="evidence" value="ECO:0007669"/>
    <property type="project" value="UniProtKB-KW"/>
</dbReference>
<reference evidence="8" key="1">
    <citation type="submission" date="2023-02" db="EMBL/GenBank/DDBJ databases">
        <title>Identification and recombinant expression of a fungal hydrolase from Papiliotrema laurentii that hydrolyzes apple cutin and clears colloidal polyester polyurethane.</title>
        <authorList>
            <consortium name="DOE Joint Genome Institute"/>
            <person name="Roman V.A."/>
            <person name="Bojanowski C."/>
            <person name="Crable B.R."/>
            <person name="Wagner D.N."/>
            <person name="Hung C.S."/>
            <person name="Nadeau L.J."/>
            <person name="Schratz L."/>
            <person name="Haridas S."/>
            <person name="Pangilinan J."/>
            <person name="Lipzen A."/>
            <person name="Na H."/>
            <person name="Yan M."/>
            <person name="Ng V."/>
            <person name="Grigoriev I.V."/>
            <person name="Spatafora J.W."/>
            <person name="Barlow D."/>
            <person name="Biffinger J."/>
            <person name="Kelley-Loughnane N."/>
            <person name="Varaljay V.A."/>
            <person name="Crookes-Goodson W.J."/>
        </authorList>
    </citation>
    <scope>NUCLEOTIDE SEQUENCE</scope>
    <source>
        <strain evidence="8">5307AH</strain>
    </source>
</reference>
<protein>
    <recommendedName>
        <fullName evidence="6">Decapping nuclease</fullName>
        <ecNumber evidence="6">3.6.1.-</ecNumber>
    </recommendedName>
</protein>
<keyword evidence="6" id="KW-0694">RNA-binding</keyword>
<evidence type="ECO:0000256" key="3">
    <source>
        <dbReference type="ARBA" id="ARBA00044676"/>
    </source>
</evidence>
<dbReference type="GO" id="GO:0000166">
    <property type="term" value="F:nucleotide binding"/>
    <property type="evidence" value="ECO:0007669"/>
    <property type="project" value="UniProtKB-KW"/>
</dbReference>
<name>A0AAD9CZ59_PAPLA</name>
<evidence type="ECO:0000256" key="1">
    <source>
        <dbReference type="ARBA" id="ARBA00001968"/>
    </source>
</evidence>
<dbReference type="InterPro" id="IPR013961">
    <property type="entry name" value="RAI1"/>
</dbReference>
<comment type="subcellular location">
    <subcellularLocation>
        <location evidence="6">Nucleus</location>
    </subcellularLocation>
</comment>
<comment type="similarity">
    <text evidence="2 6">Belongs to the DXO/Dom3Z family.</text>
</comment>
<dbReference type="GO" id="GO:0000956">
    <property type="term" value="P:nuclear-transcribed mRNA catabolic process"/>
    <property type="evidence" value="ECO:0007669"/>
    <property type="project" value="TreeGrafter"/>
</dbReference>
<dbReference type="Proteomes" id="UP001182556">
    <property type="component" value="Unassembled WGS sequence"/>
</dbReference>
<dbReference type="EMBL" id="JAODAN010000006">
    <property type="protein sequence ID" value="KAK1923439.1"/>
    <property type="molecule type" value="Genomic_DNA"/>
</dbReference>
<feature type="domain" description="RAI1-like" evidence="7">
    <location>
        <begin position="28"/>
        <end position="372"/>
    </location>
</feature>
<dbReference type="GO" id="GO:0003723">
    <property type="term" value="F:RNA binding"/>
    <property type="evidence" value="ECO:0007669"/>
    <property type="project" value="UniProtKB-KW"/>
</dbReference>
<keyword evidence="6" id="KW-0539">Nucleus</keyword>
<evidence type="ECO:0000256" key="2">
    <source>
        <dbReference type="ARBA" id="ARBA00006562"/>
    </source>
</evidence>
<accession>A0AAD9CZ59</accession>
<comment type="cofactor">
    <cofactor evidence="1 6">
        <name>a divalent metal cation</name>
        <dbReference type="ChEBI" id="CHEBI:60240"/>
    </cofactor>
</comment>
<dbReference type="GO" id="GO:0110155">
    <property type="term" value="P:NAD-cap decapping"/>
    <property type="evidence" value="ECO:0007669"/>
    <property type="project" value="TreeGrafter"/>
</dbReference>
<comment type="catalytic activity">
    <reaction evidence="4">
        <text>a 5'-end triphospho-ribonucleoside in mRNA + H2O = a 5'-end phospho-ribonucleoside in mRNA + diphosphate + H(+)</text>
        <dbReference type="Rhea" id="RHEA:78683"/>
        <dbReference type="Rhea" id="RHEA-COMP:15692"/>
        <dbReference type="Rhea" id="RHEA-COMP:17164"/>
        <dbReference type="ChEBI" id="CHEBI:15377"/>
        <dbReference type="ChEBI" id="CHEBI:15378"/>
        <dbReference type="ChEBI" id="CHEBI:33019"/>
        <dbReference type="ChEBI" id="CHEBI:138282"/>
        <dbReference type="ChEBI" id="CHEBI:167618"/>
    </reaction>
    <physiologicalReaction direction="left-to-right" evidence="4">
        <dbReference type="Rhea" id="RHEA:78684"/>
    </physiologicalReaction>
</comment>
<comment type="function">
    <text evidence="6">Decapping enzyme for NAD-capped RNAs: specifically hydrolyzes the nicotinamide adenine dinucleotide (NAD) cap from a subset of RNAs by removing the entire NAD moiety from the 5'-end of an NAD-capped RNA.</text>
</comment>
<comment type="catalytic activity">
    <reaction evidence="5">
        <text>a 5'-end NAD(+)-phospho-ribonucleoside in mRNA + H2O = a 5'-end phospho-ribonucleoside in mRNA + NAD(+) + H(+)</text>
        <dbReference type="Rhea" id="RHEA:60880"/>
        <dbReference type="Rhea" id="RHEA-COMP:15692"/>
        <dbReference type="Rhea" id="RHEA-COMP:15698"/>
        <dbReference type="ChEBI" id="CHEBI:15377"/>
        <dbReference type="ChEBI" id="CHEBI:15378"/>
        <dbReference type="ChEBI" id="CHEBI:57540"/>
        <dbReference type="ChEBI" id="CHEBI:138282"/>
        <dbReference type="ChEBI" id="CHEBI:144029"/>
    </reaction>
    <physiologicalReaction direction="left-to-right" evidence="5">
        <dbReference type="Rhea" id="RHEA:60881"/>
    </physiologicalReaction>
</comment>
<dbReference type="Pfam" id="PF08652">
    <property type="entry name" value="RAI1"/>
    <property type="match status" value="1"/>
</dbReference>
<dbReference type="EC" id="3.6.1.-" evidence="6"/>
<organism evidence="8 9">
    <name type="scientific">Papiliotrema laurentii</name>
    <name type="common">Cryptococcus laurentii</name>
    <dbReference type="NCBI Taxonomy" id="5418"/>
    <lineage>
        <taxon>Eukaryota</taxon>
        <taxon>Fungi</taxon>
        <taxon>Dikarya</taxon>
        <taxon>Basidiomycota</taxon>
        <taxon>Agaricomycotina</taxon>
        <taxon>Tremellomycetes</taxon>
        <taxon>Tremellales</taxon>
        <taxon>Rhynchogastremaceae</taxon>
        <taxon>Papiliotrema</taxon>
    </lineage>
</organism>
<dbReference type="GO" id="GO:0034353">
    <property type="term" value="F:mRNA 5'-diphosphatase activity"/>
    <property type="evidence" value="ECO:0007669"/>
    <property type="project" value="TreeGrafter"/>
</dbReference>
<dbReference type="PANTHER" id="PTHR12395">
    <property type="entry name" value="DOM-3 RELATED"/>
    <property type="match status" value="1"/>
</dbReference>
<keyword evidence="9" id="KW-1185">Reference proteome</keyword>
<evidence type="ECO:0000256" key="6">
    <source>
        <dbReference type="RuleBase" id="RU367113"/>
    </source>
</evidence>
<keyword evidence="6" id="KW-0479">Metal-binding</keyword>
<evidence type="ECO:0000256" key="4">
    <source>
        <dbReference type="ARBA" id="ARBA00044692"/>
    </source>
</evidence>
<evidence type="ECO:0000259" key="7">
    <source>
        <dbReference type="Pfam" id="PF08652"/>
    </source>
</evidence>
<evidence type="ECO:0000313" key="9">
    <source>
        <dbReference type="Proteomes" id="UP001182556"/>
    </source>
</evidence>
<proteinExistence type="inferred from homology"/>
<keyword evidence="6" id="KW-0540">Nuclease</keyword>
<dbReference type="PANTHER" id="PTHR12395:SF9">
    <property type="entry name" value="DECAPPING AND EXORIBONUCLEASE PROTEIN"/>
    <property type="match status" value="1"/>
</dbReference>
<comment type="catalytic activity">
    <reaction evidence="3">
        <text>a 5'-end (N(7)-methyl 5'-triphosphoguanosine)-ribonucleoside-ribonucleotide in mRNA + H2O = a (N(7)-methyl 5'-triphosphoguanosine)-nucleoside + a 5'-end phospho-ribonucleoside in mRNA + H(+)</text>
        <dbReference type="Rhea" id="RHEA:66928"/>
        <dbReference type="Rhea" id="RHEA-COMP:15692"/>
        <dbReference type="Rhea" id="RHEA-COMP:17313"/>
        <dbReference type="ChEBI" id="CHEBI:15377"/>
        <dbReference type="ChEBI" id="CHEBI:15378"/>
        <dbReference type="ChEBI" id="CHEBI:138282"/>
        <dbReference type="ChEBI" id="CHEBI:172876"/>
        <dbReference type="ChEBI" id="CHEBI:172877"/>
    </reaction>
    <physiologicalReaction direction="left-to-right" evidence="3">
        <dbReference type="Rhea" id="RHEA:66929"/>
    </physiologicalReaction>
</comment>
<evidence type="ECO:0000313" key="8">
    <source>
        <dbReference type="EMBL" id="KAK1923439.1"/>
    </source>
</evidence>
<evidence type="ECO:0000256" key="5">
    <source>
        <dbReference type="ARBA" id="ARBA00048124"/>
    </source>
</evidence>
<dbReference type="GO" id="GO:0005634">
    <property type="term" value="C:nucleus"/>
    <property type="evidence" value="ECO:0007669"/>
    <property type="project" value="UniProtKB-SubCell"/>
</dbReference>
<dbReference type="GO" id="GO:0046872">
    <property type="term" value="F:metal ion binding"/>
    <property type="evidence" value="ECO:0007669"/>
    <property type="project" value="UniProtKB-KW"/>
</dbReference>
<dbReference type="GO" id="GO:0005829">
    <property type="term" value="C:cytosol"/>
    <property type="evidence" value="ECO:0007669"/>
    <property type="project" value="TreeGrafter"/>
</dbReference>
<dbReference type="AlphaFoldDB" id="A0AAD9CZ59"/>
<gene>
    <name evidence="8" type="ORF">DB88DRAFT_298353</name>
</gene>
<comment type="caution">
    <text evidence="8">The sequence shown here is derived from an EMBL/GenBank/DDBJ whole genome shotgun (WGS) entry which is preliminary data.</text>
</comment>